<evidence type="ECO:0000313" key="2">
    <source>
        <dbReference type="Proteomes" id="UP000460412"/>
    </source>
</evidence>
<protein>
    <recommendedName>
        <fullName evidence="3">WXG100 family type VII secretion target</fullName>
    </recommendedName>
</protein>
<dbReference type="AlphaFoldDB" id="A0A7X3MJI4"/>
<organism evidence="1 2">
    <name type="scientific">Sporofaciens musculi</name>
    <dbReference type="NCBI Taxonomy" id="2681861"/>
    <lineage>
        <taxon>Bacteria</taxon>
        <taxon>Bacillati</taxon>
        <taxon>Bacillota</taxon>
        <taxon>Clostridia</taxon>
        <taxon>Lachnospirales</taxon>
        <taxon>Lachnospiraceae</taxon>
        <taxon>Sporofaciens</taxon>
    </lineage>
</organism>
<accession>A0A7X3MJI4</accession>
<dbReference type="Proteomes" id="UP000460412">
    <property type="component" value="Unassembled WGS sequence"/>
</dbReference>
<reference evidence="1 2" key="1">
    <citation type="submission" date="2019-12" db="EMBL/GenBank/DDBJ databases">
        <title>Sporaefaciens musculi gen. nov., sp. nov., a novel bacterium isolated from the caecum of an obese mouse.</title>
        <authorList>
            <person name="Rasmussen T.S."/>
            <person name="Streidl T."/>
            <person name="Hitch T.C.A."/>
            <person name="Wortmann E."/>
            <person name="Deptula P."/>
            <person name="Hansen M."/>
            <person name="Nielsen D.S."/>
            <person name="Clavel T."/>
            <person name="Vogensen F.K."/>
        </authorList>
    </citation>
    <scope>NUCLEOTIDE SEQUENCE [LARGE SCALE GENOMIC DNA]</scope>
    <source>
        <strain evidence="1 2">WCA-9-b2</strain>
    </source>
</reference>
<dbReference type="InterPro" id="IPR036689">
    <property type="entry name" value="ESAT-6-like_sf"/>
</dbReference>
<dbReference type="SUPFAM" id="SSF140453">
    <property type="entry name" value="EsxAB dimer-like"/>
    <property type="match status" value="1"/>
</dbReference>
<proteinExistence type="predicted"/>
<evidence type="ECO:0000313" key="1">
    <source>
        <dbReference type="EMBL" id="MXP77402.1"/>
    </source>
</evidence>
<sequence>MSIRMNTEDVIARGQAIGSHVEDVTALQNYLNDVVNRQLPELWEGSGYQGFAARVAEMAPSFEAMRELISAIGQGVVMNAQQYAEFDRAAGAMNRG</sequence>
<comment type="caution">
    <text evidence="1">The sequence shown here is derived from an EMBL/GenBank/DDBJ whole genome shotgun (WGS) entry which is preliminary data.</text>
</comment>
<evidence type="ECO:0008006" key="3">
    <source>
        <dbReference type="Google" id="ProtNLM"/>
    </source>
</evidence>
<gene>
    <name evidence="1" type="ORF">GN277_19075</name>
</gene>
<dbReference type="RefSeq" id="WP_159752705.1">
    <property type="nucleotide sequence ID" value="NZ_CASSPE010000014.1"/>
</dbReference>
<dbReference type="EMBL" id="WUQX01000001">
    <property type="protein sequence ID" value="MXP77402.1"/>
    <property type="molecule type" value="Genomic_DNA"/>
</dbReference>
<keyword evidence="2" id="KW-1185">Reference proteome</keyword>
<name>A0A7X3MJI4_9FIRM</name>
<dbReference type="Pfam" id="PF06013">
    <property type="entry name" value="WXG100"/>
    <property type="match status" value="1"/>
</dbReference>
<dbReference type="Gene3D" id="1.10.287.1060">
    <property type="entry name" value="ESAT-6-like"/>
    <property type="match status" value="1"/>
</dbReference>
<dbReference type="InterPro" id="IPR010310">
    <property type="entry name" value="T7SS_ESAT-6-like"/>
</dbReference>